<evidence type="ECO:0000256" key="7">
    <source>
        <dbReference type="ARBA" id="ARBA00022737"/>
    </source>
</evidence>
<keyword evidence="5" id="KW-1003">Cell membrane</keyword>
<comment type="subcellular location">
    <subcellularLocation>
        <location evidence="1">Cell membrane</location>
        <topology evidence="1">Multi-pass membrane protein</topology>
    </subcellularLocation>
</comment>
<dbReference type="GO" id="GO:0015250">
    <property type="term" value="F:water channel activity"/>
    <property type="evidence" value="ECO:0007669"/>
    <property type="project" value="TreeGrafter"/>
</dbReference>
<feature type="transmembrane region" description="Helical" evidence="12">
    <location>
        <begin position="42"/>
        <end position="61"/>
    </location>
</feature>
<evidence type="ECO:0000256" key="8">
    <source>
        <dbReference type="ARBA" id="ARBA00022989"/>
    </source>
</evidence>
<evidence type="ECO:0000256" key="9">
    <source>
        <dbReference type="ARBA" id="ARBA00023136"/>
    </source>
</evidence>
<feature type="transmembrane region" description="Helical" evidence="12">
    <location>
        <begin position="12"/>
        <end position="30"/>
    </location>
</feature>
<dbReference type="STRING" id="646526.A0A1W0E445"/>
<reference evidence="13 14" key="1">
    <citation type="journal article" date="2017" name="Environ. Microbiol.">
        <title>Decay of the glycolytic pathway and adaptation to intranuclear parasitism within Enterocytozoonidae microsporidia.</title>
        <authorList>
            <person name="Wiredu Boakye D."/>
            <person name="Jaroenlak P."/>
            <person name="Prachumwat A."/>
            <person name="Williams T.A."/>
            <person name="Bateman K.S."/>
            <person name="Itsathitphaisarn O."/>
            <person name="Sritunyalucksana K."/>
            <person name="Paszkiewicz K.H."/>
            <person name="Moore K.A."/>
            <person name="Stentiford G.D."/>
            <person name="Williams B.A."/>
        </authorList>
    </citation>
    <scope>NUCLEOTIDE SEQUENCE [LARGE SCALE GENOMIC DNA]</scope>
    <source>
        <strain evidence="13 14">TH1</strain>
    </source>
</reference>
<sequence>MQVSKKLIAQRVFAEFLCSCIFGFAVYSAILNTKSEEVSVSGTTVGLTVGFSGIALIYTFADHSVAHFNPAITISTILTGKIEIAMGICYVCAQLIGFLVASLLVVVCFPYGYSETLELITPAKVTEDLSTTSLFFTEFILSFILVFVAFEVGINAVREPGVTLFIGEPQKDRSILAPLTIGLTLGFLGFLASTTSGGAFNPGIVFGPAILGSNYSDFWVYIVSELSGGLLGALVQVFLLFK</sequence>
<dbReference type="PANTHER" id="PTHR19139:SF199">
    <property type="entry name" value="MIP17260P"/>
    <property type="match status" value="1"/>
</dbReference>
<dbReference type="InterPro" id="IPR034294">
    <property type="entry name" value="Aquaporin_transptr"/>
</dbReference>
<feature type="transmembrane region" description="Helical" evidence="12">
    <location>
        <begin position="133"/>
        <end position="154"/>
    </location>
</feature>
<evidence type="ECO:0000313" key="14">
    <source>
        <dbReference type="Proteomes" id="UP000192758"/>
    </source>
</evidence>
<dbReference type="PANTHER" id="PTHR19139">
    <property type="entry name" value="AQUAPORIN TRANSPORTER"/>
    <property type="match status" value="1"/>
</dbReference>
<evidence type="ECO:0000256" key="2">
    <source>
        <dbReference type="ARBA" id="ARBA00006175"/>
    </source>
</evidence>
<accession>A0A1W0E445</accession>
<comment type="similarity">
    <text evidence="2 11">Belongs to the MIP/aquaporin (TC 1.A.8) family.</text>
</comment>
<keyword evidence="6 11" id="KW-0812">Transmembrane</keyword>
<feature type="transmembrane region" description="Helical" evidence="12">
    <location>
        <begin position="82"/>
        <end position="113"/>
    </location>
</feature>
<keyword evidence="9 12" id="KW-0472">Membrane</keyword>
<dbReference type="Proteomes" id="UP000192758">
    <property type="component" value="Unassembled WGS sequence"/>
</dbReference>
<evidence type="ECO:0000256" key="10">
    <source>
        <dbReference type="ARBA" id="ARBA00024994"/>
    </source>
</evidence>
<proteinExistence type="inferred from homology"/>
<dbReference type="AlphaFoldDB" id="A0A1W0E445"/>
<dbReference type="OrthoDB" id="3222at2759"/>
<protein>
    <recommendedName>
        <fullName evidence="3">Aquaporin</fullName>
    </recommendedName>
</protein>
<dbReference type="InterPro" id="IPR000425">
    <property type="entry name" value="MIP"/>
</dbReference>
<dbReference type="Pfam" id="PF00230">
    <property type="entry name" value="MIP"/>
    <property type="match status" value="1"/>
</dbReference>
<keyword evidence="4 11" id="KW-0813">Transport</keyword>
<feature type="transmembrane region" description="Helical" evidence="12">
    <location>
        <begin position="175"/>
        <end position="198"/>
    </location>
</feature>
<dbReference type="InterPro" id="IPR022357">
    <property type="entry name" value="MIP_CS"/>
</dbReference>
<feature type="transmembrane region" description="Helical" evidence="12">
    <location>
        <begin position="218"/>
        <end position="241"/>
    </location>
</feature>
<gene>
    <name evidence="13" type="ORF">EHP00_492</name>
</gene>
<organism evidence="13 14">
    <name type="scientific">Ecytonucleospora hepatopenaei</name>
    <dbReference type="NCBI Taxonomy" id="646526"/>
    <lineage>
        <taxon>Eukaryota</taxon>
        <taxon>Fungi</taxon>
        <taxon>Fungi incertae sedis</taxon>
        <taxon>Microsporidia</taxon>
        <taxon>Enterocytozoonidae</taxon>
        <taxon>Ecytonucleospora</taxon>
    </lineage>
</organism>
<dbReference type="VEuPathDB" id="MicrosporidiaDB:EHP00_492"/>
<dbReference type="SMR" id="A0A1W0E445"/>
<dbReference type="InterPro" id="IPR023271">
    <property type="entry name" value="Aquaporin-like"/>
</dbReference>
<comment type="caution">
    <text evidence="13">The sequence shown here is derived from an EMBL/GenBank/DDBJ whole genome shotgun (WGS) entry which is preliminary data.</text>
</comment>
<keyword evidence="7" id="KW-0677">Repeat</keyword>
<evidence type="ECO:0000256" key="11">
    <source>
        <dbReference type="RuleBase" id="RU000477"/>
    </source>
</evidence>
<dbReference type="Gene3D" id="1.20.1080.10">
    <property type="entry name" value="Glycerol uptake facilitator protein"/>
    <property type="match status" value="1"/>
</dbReference>
<evidence type="ECO:0000256" key="12">
    <source>
        <dbReference type="SAM" id="Phobius"/>
    </source>
</evidence>
<dbReference type="SUPFAM" id="SSF81338">
    <property type="entry name" value="Aquaporin-like"/>
    <property type="match status" value="1"/>
</dbReference>
<keyword evidence="8 12" id="KW-1133">Transmembrane helix</keyword>
<name>A0A1W0E445_9MICR</name>
<evidence type="ECO:0000313" key="13">
    <source>
        <dbReference type="EMBL" id="OQS54027.1"/>
    </source>
</evidence>
<comment type="function">
    <text evidence="10">Water channel required to facilitate the transport of water across membranes. Involved in osmotolerance.</text>
</comment>
<evidence type="ECO:0000256" key="3">
    <source>
        <dbReference type="ARBA" id="ARBA00021615"/>
    </source>
</evidence>
<evidence type="ECO:0000256" key="6">
    <source>
        <dbReference type="ARBA" id="ARBA00022692"/>
    </source>
</evidence>
<evidence type="ECO:0000256" key="5">
    <source>
        <dbReference type="ARBA" id="ARBA00022475"/>
    </source>
</evidence>
<keyword evidence="14" id="KW-1185">Reference proteome</keyword>
<dbReference type="PROSITE" id="PS00221">
    <property type="entry name" value="MIP"/>
    <property type="match status" value="1"/>
</dbReference>
<evidence type="ECO:0000256" key="4">
    <source>
        <dbReference type="ARBA" id="ARBA00022448"/>
    </source>
</evidence>
<dbReference type="GO" id="GO:0005886">
    <property type="term" value="C:plasma membrane"/>
    <property type="evidence" value="ECO:0007669"/>
    <property type="project" value="UniProtKB-SubCell"/>
</dbReference>
<evidence type="ECO:0000256" key="1">
    <source>
        <dbReference type="ARBA" id="ARBA00004651"/>
    </source>
</evidence>
<dbReference type="PRINTS" id="PR00783">
    <property type="entry name" value="MINTRINSICP"/>
</dbReference>
<dbReference type="EMBL" id="MNPJ01000023">
    <property type="protein sequence ID" value="OQS54027.1"/>
    <property type="molecule type" value="Genomic_DNA"/>
</dbReference>